<protein>
    <recommendedName>
        <fullName evidence="5">PA14 domain-containing protein</fullName>
    </recommendedName>
</protein>
<name>A0AAD2D6T2_EUPCR</name>
<evidence type="ECO:0000256" key="1">
    <source>
        <dbReference type="ARBA" id="ARBA00022729"/>
    </source>
</evidence>
<keyword evidence="4" id="KW-0812">Transmembrane</keyword>
<dbReference type="InterPro" id="IPR011936">
    <property type="entry name" value="Myxo_disulph_rpt"/>
</dbReference>
<comment type="caution">
    <text evidence="6">The sequence shown here is derived from an EMBL/GenBank/DDBJ whole genome shotgun (WGS) entry which is preliminary data.</text>
</comment>
<dbReference type="EMBL" id="CAMPGE010023752">
    <property type="protein sequence ID" value="CAI2381653.1"/>
    <property type="molecule type" value="Genomic_DNA"/>
</dbReference>
<evidence type="ECO:0000256" key="2">
    <source>
        <dbReference type="ARBA" id="ARBA00022737"/>
    </source>
</evidence>
<evidence type="ECO:0000259" key="5">
    <source>
        <dbReference type="PROSITE" id="PS51820"/>
    </source>
</evidence>
<feature type="domain" description="PA14" evidence="5">
    <location>
        <begin position="1"/>
        <end position="117"/>
    </location>
</feature>
<evidence type="ECO:0000256" key="4">
    <source>
        <dbReference type="SAM" id="Phobius"/>
    </source>
</evidence>
<feature type="transmembrane region" description="Helical" evidence="4">
    <location>
        <begin position="355"/>
        <end position="377"/>
    </location>
</feature>
<dbReference type="Pfam" id="PF07691">
    <property type="entry name" value="PA14"/>
    <property type="match status" value="1"/>
</dbReference>
<feature type="transmembrane region" description="Helical" evidence="4">
    <location>
        <begin position="447"/>
        <end position="468"/>
    </location>
</feature>
<dbReference type="AlphaFoldDB" id="A0AAD2D6T2"/>
<keyword evidence="4" id="KW-1133">Transmembrane helix</keyword>
<dbReference type="SUPFAM" id="SSF56988">
    <property type="entry name" value="Anthrax protective antigen"/>
    <property type="match status" value="1"/>
</dbReference>
<accession>A0AAD2D6T2</accession>
<keyword evidence="2" id="KW-0677">Repeat</keyword>
<keyword evidence="1" id="KW-0732">Signal</keyword>
<dbReference type="PROSITE" id="PS51820">
    <property type="entry name" value="PA14"/>
    <property type="match status" value="1"/>
</dbReference>
<feature type="transmembrane region" description="Helical" evidence="4">
    <location>
        <begin position="534"/>
        <end position="559"/>
    </location>
</feature>
<keyword evidence="3" id="KW-1015">Disulfide bond</keyword>
<keyword evidence="7" id="KW-1185">Reference proteome</keyword>
<feature type="transmembrane region" description="Helical" evidence="4">
    <location>
        <begin position="397"/>
        <end position="419"/>
    </location>
</feature>
<gene>
    <name evidence="6" type="ORF">ECRASSUSDP1_LOCUS23111</name>
</gene>
<feature type="transmembrane region" description="Helical" evidence="4">
    <location>
        <begin position="248"/>
        <end position="267"/>
    </location>
</feature>
<dbReference type="Proteomes" id="UP001295684">
    <property type="component" value="Unassembled WGS sequence"/>
</dbReference>
<dbReference type="InterPro" id="IPR011658">
    <property type="entry name" value="PA14_dom"/>
</dbReference>
<evidence type="ECO:0000313" key="7">
    <source>
        <dbReference type="Proteomes" id="UP001295684"/>
    </source>
</evidence>
<sequence>MRTLTYSNLDFYWAGYITPQRYDQVAARFTGKLTPLRSGSTKMALTQDDGASLIINGEEIIDKFPNYWWGTAYATYNLHAFETYDIEVKFVDYGNAAVIKLGWDIGNGPVTIPSENFSKSNDVGASPIQVSVNCFGSYQQVPSTTNQCQMCGDGVKNGTETCDDANTEKGDGCSQDCTYVESGWKCDQGSPTVCERDYDSVPLSSSDRILQASMLFITFLAFSFNIAGGFMSLSSANSALASLNQLQLLILLVLLEVPLPLKVVNYLRSMSFTLINFSIDWSSIEGIRIIVDQIDHSQDREDFVVIGIESGSTLLNLASLLLLICLIVLSHSLFYGCIRWKEDSQASWMRRIRKIYTMLTFEIYFVTYFEGFMTLSLCCLSELKWWNSDSNNSERVSFYFCVVFSLISLVLILLVLTAWTCTKPNKKSKFLRKELFKGLKYRKMARLHPFIFLLRRATLCAIIIYLRWVPRPTFLTFYSAVNLIYFIEFLAVRPFQKISPNIMELINEFFHVGFTVFLVFHNKEEHWDASKELGYFWAMISNNIVNTFISFVVFVHSTCKKRWAKRRKKVSVQGPSPEFIRYKQNRAKIMPRRNQDAQEIANDLRQYKFRSRVSKSKIAPSTLSKQSAQYLRQKFSLNKPSRNFMR</sequence>
<keyword evidence="4" id="KW-0472">Membrane</keyword>
<proteinExistence type="predicted"/>
<dbReference type="Gene3D" id="3.90.182.10">
    <property type="entry name" value="Toxin - Anthrax Protective Antigen,domain 1"/>
    <property type="match status" value="1"/>
</dbReference>
<reference evidence="6" key="1">
    <citation type="submission" date="2023-07" db="EMBL/GenBank/DDBJ databases">
        <authorList>
            <consortium name="AG Swart"/>
            <person name="Singh M."/>
            <person name="Singh A."/>
            <person name="Seah K."/>
            <person name="Emmerich C."/>
        </authorList>
    </citation>
    <scope>NUCLEOTIDE SEQUENCE</scope>
    <source>
        <strain evidence="6">DP1</strain>
    </source>
</reference>
<feature type="transmembrane region" description="Helical" evidence="4">
    <location>
        <begin position="474"/>
        <end position="493"/>
    </location>
</feature>
<evidence type="ECO:0000313" key="6">
    <source>
        <dbReference type="EMBL" id="CAI2381653.1"/>
    </source>
</evidence>
<feature type="transmembrane region" description="Helical" evidence="4">
    <location>
        <begin position="314"/>
        <end position="334"/>
    </location>
</feature>
<evidence type="ECO:0000256" key="3">
    <source>
        <dbReference type="ARBA" id="ARBA00023157"/>
    </source>
</evidence>
<dbReference type="InterPro" id="IPR037524">
    <property type="entry name" value="PA14/GLEYA"/>
</dbReference>
<feature type="transmembrane region" description="Helical" evidence="4">
    <location>
        <begin position="505"/>
        <end position="522"/>
    </location>
</feature>
<feature type="transmembrane region" description="Helical" evidence="4">
    <location>
        <begin position="214"/>
        <end position="236"/>
    </location>
</feature>
<dbReference type="NCBIfam" id="TIGR02232">
    <property type="entry name" value="myxo_disulf_rpt"/>
    <property type="match status" value="1"/>
</dbReference>
<organism evidence="6 7">
    <name type="scientific">Euplotes crassus</name>
    <dbReference type="NCBI Taxonomy" id="5936"/>
    <lineage>
        <taxon>Eukaryota</taxon>
        <taxon>Sar</taxon>
        <taxon>Alveolata</taxon>
        <taxon>Ciliophora</taxon>
        <taxon>Intramacronucleata</taxon>
        <taxon>Spirotrichea</taxon>
        <taxon>Hypotrichia</taxon>
        <taxon>Euplotida</taxon>
        <taxon>Euplotidae</taxon>
        <taxon>Moneuplotes</taxon>
    </lineage>
</organism>
<dbReference type="Pfam" id="PF13948">
    <property type="entry name" value="DUF4215"/>
    <property type="match status" value="1"/>
</dbReference>